<dbReference type="Pfam" id="PF06203">
    <property type="entry name" value="CCT"/>
    <property type="match status" value="1"/>
</dbReference>
<proteinExistence type="predicted"/>
<keyword evidence="7" id="KW-1185">Reference proteome</keyword>
<feature type="region of interest" description="Disordered" evidence="4">
    <location>
        <begin position="1"/>
        <end position="52"/>
    </location>
</feature>
<accession>A0A068V7V0</accession>
<dbReference type="STRING" id="49390.A0A068V7V0"/>
<dbReference type="OMA" id="NTSHEIN"/>
<dbReference type="Gramene" id="CDP16632">
    <property type="protein sequence ID" value="CDP16632"/>
    <property type="gene ID" value="GSCOC_T00019084001"/>
</dbReference>
<feature type="domain" description="CCT" evidence="5">
    <location>
        <begin position="352"/>
        <end position="394"/>
    </location>
</feature>
<keyword evidence="2 3" id="KW-0539">Nucleus</keyword>
<dbReference type="Proteomes" id="UP000295252">
    <property type="component" value="Chromosome IX"/>
</dbReference>
<dbReference type="PhylomeDB" id="A0A068V7V0"/>
<feature type="compositionally biased region" description="Low complexity" evidence="4">
    <location>
        <begin position="34"/>
        <end position="52"/>
    </location>
</feature>
<name>A0A068V7V0_COFCA</name>
<evidence type="ECO:0000256" key="4">
    <source>
        <dbReference type="SAM" id="MobiDB-lite"/>
    </source>
</evidence>
<sequence length="395" mass="43856">MVLNSRKEKVRASSTRMRKQDTPCGVGGGGTGGRTRTTTTTTARTKTASSSSIIKKITRKSRRKTRRKTRKPKYLSLRLQFSCDEKAQDQSSDTPAGGHPQLNLFPLHPENLVEDKDAHDENVACWFSAADGGATTLTGLLGAAATPSSSGEDSKNRSISCTTTTTTTTNATLSPSSASLTYAYGGRQDSEEVALVRTAMRRNKEREPSEERWVRYSEVVERRDDQEVSSCSAAIAGADLGCWRNRGLSLKLNYQEILNAWSDKAPLYVHAAQDSPQTVPDIHDHDRFLPPQLSNGSSDGQGSCGGCVWRVPEMMMTKKTNEQGLASVRVKAEEQQEQVEVVGGKELKVGQREASVRRYKEKRQNRLFSKQIRYQVRKLNAEKRPRLKGRFVKRT</sequence>
<dbReference type="InterPro" id="IPR052453">
    <property type="entry name" value="CONSTANS-like_ZF"/>
</dbReference>
<dbReference type="InParanoid" id="A0A068V7V0"/>
<dbReference type="PROSITE" id="PS51017">
    <property type="entry name" value="CCT"/>
    <property type="match status" value="1"/>
</dbReference>
<dbReference type="PANTHER" id="PTHR31874:SF25">
    <property type="entry name" value="CCT MOTIF FAMILY PROTEIN"/>
    <property type="match status" value="1"/>
</dbReference>
<feature type="region of interest" description="Disordered" evidence="4">
    <location>
        <begin position="85"/>
        <end position="106"/>
    </location>
</feature>
<gene>
    <name evidence="6" type="ORF">GSCOC_T00019084001</name>
</gene>
<evidence type="ECO:0000256" key="3">
    <source>
        <dbReference type="PROSITE-ProRule" id="PRU00357"/>
    </source>
</evidence>
<evidence type="ECO:0000313" key="6">
    <source>
        <dbReference type="EMBL" id="CDP16632.1"/>
    </source>
</evidence>
<protein>
    <recommendedName>
        <fullName evidence="5">CCT domain-containing protein</fullName>
    </recommendedName>
</protein>
<dbReference type="PANTHER" id="PTHR31874">
    <property type="entry name" value="CCT MOTIF FAMILY PROTEIN, EXPRESSED"/>
    <property type="match status" value="1"/>
</dbReference>
<dbReference type="InterPro" id="IPR010402">
    <property type="entry name" value="CCT_domain"/>
</dbReference>
<evidence type="ECO:0000256" key="1">
    <source>
        <dbReference type="ARBA" id="ARBA00004123"/>
    </source>
</evidence>
<reference evidence="7" key="1">
    <citation type="journal article" date="2014" name="Science">
        <title>The coffee genome provides insight into the convergent evolution of caffeine biosynthesis.</title>
        <authorList>
            <person name="Denoeud F."/>
            <person name="Carretero-Paulet L."/>
            <person name="Dereeper A."/>
            <person name="Droc G."/>
            <person name="Guyot R."/>
            <person name="Pietrella M."/>
            <person name="Zheng C."/>
            <person name="Alberti A."/>
            <person name="Anthony F."/>
            <person name="Aprea G."/>
            <person name="Aury J.M."/>
            <person name="Bento P."/>
            <person name="Bernard M."/>
            <person name="Bocs S."/>
            <person name="Campa C."/>
            <person name="Cenci A."/>
            <person name="Combes M.C."/>
            <person name="Crouzillat D."/>
            <person name="Da Silva C."/>
            <person name="Daddiego L."/>
            <person name="De Bellis F."/>
            <person name="Dussert S."/>
            <person name="Garsmeur O."/>
            <person name="Gayraud T."/>
            <person name="Guignon V."/>
            <person name="Jahn K."/>
            <person name="Jamilloux V."/>
            <person name="Joet T."/>
            <person name="Labadie K."/>
            <person name="Lan T."/>
            <person name="Leclercq J."/>
            <person name="Lepelley M."/>
            <person name="Leroy T."/>
            <person name="Li L.T."/>
            <person name="Librado P."/>
            <person name="Lopez L."/>
            <person name="Munoz A."/>
            <person name="Noel B."/>
            <person name="Pallavicini A."/>
            <person name="Perrotta G."/>
            <person name="Poncet V."/>
            <person name="Pot D."/>
            <person name="Priyono X."/>
            <person name="Rigoreau M."/>
            <person name="Rouard M."/>
            <person name="Rozas J."/>
            <person name="Tranchant-Dubreuil C."/>
            <person name="VanBuren R."/>
            <person name="Zhang Q."/>
            <person name="Andrade A.C."/>
            <person name="Argout X."/>
            <person name="Bertrand B."/>
            <person name="de Kochko A."/>
            <person name="Graziosi G."/>
            <person name="Henry R.J."/>
            <person name="Jayarama X."/>
            <person name="Ming R."/>
            <person name="Nagai C."/>
            <person name="Rounsley S."/>
            <person name="Sankoff D."/>
            <person name="Giuliano G."/>
            <person name="Albert V.A."/>
            <person name="Wincker P."/>
            <person name="Lashermes P."/>
        </authorList>
    </citation>
    <scope>NUCLEOTIDE SEQUENCE [LARGE SCALE GENOMIC DNA]</scope>
    <source>
        <strain evidence="7">cv. DH200-94</strain>
    </source>
</reference>
<dbReference type="AlphaFoldDB" id="A0A068V7V0"/>
<evidence type="ECO:0000259" key="5">
    <source>
        <dbReference type="PROSITE" id="PS51017"/>
    </source>
</evidence>
<dbReference type="GO" id="GO:0006355">
    <property type="term" value="P:regulation of DNA-templated transcription"/>
    <property type="evidence" value="ECO:0007669"/>
    <property type="project" value="TreeGrafter"/>
</dbReference>
<evidence type="ECO:0000256" key="2">
    <source>
        <dbReference type="ARBA" id="ARBA00023242"/>
    </source>
</evidence>
<dbReference type="OrthoDB" id="153872at2759"/>
<organism evidence="6 7">
    <name type="scientific">Coffea canephora</name>
    <name type="common">Robusta coffee</name>
    <dbReference type="NCBI Taxonomy" id="49390"/>
    <lineage>
        <taxon>Eukaryota</taxon>
        <taxon>Viridiplantae</taxon>
        <taxon>Streptophyta</taxon>
        <taxon>Embryophyta</taxon>
        <taxon>Tracheophyta</taxon>
        <taxon>Spermatophyta</taxon>
        <taxon>Magnoliopsida</taxon>
        <taxon>eudicotyledons</taxon>
        <taxon>Gunneridae</taxon>
        <taxon>Pentapetalae</taxon>
        <taxon>asterids</taxon>
        <taxon>lamiids</taxon>
        <taxon>Gentianales</taxon>
        <taxon>Rubiaceae</taxon>
        <taxon>Ixoroideae</taxon>
        <taxon>Gardenieae complex</taxon>
        <taxon>Bertiereae - Coffeeae clade</taxon>
        <taxon>Coffeeae</taxon>
        <taxon>Coffea</taxon>
    </lineage>
</organism>
<dbReference type="GO" id="GO:0005634">
    <property type="term" value="C:nucleus"/>
    <property type="evidence" value="ECO:0007669"/>
    <property type="project" value="UniProtKB-SubCell"/>
</dbReference>
<comment type="subcellular location">
    <subcellularLocation>
        <location evidence="1 3">Nucleus</location>
    </subcellularLocation>
</comment>
<evidence type="ECO:0000313" key="7">
    <source>
        <dbReference type="Proteomes" id="UP000295252"/>
    </source>
</evidence>
<dbReference type="EMBL" id="HG739219">
    <property type="protein sequence ID" value="CDP16632.1"/>
    <property type="molecule type" value="Genomic_DNA"/>
</dbReference>
<feature type="compositionally biased region" description="Basic and acidic residues" evidence="4">
    <location>
        <begin position="1"/>
        <end position="11"/>
    </location>
</feature>